<evidence type="ECO:0000259" key="1">
    <source>
        <dbReference type="Pfam" id="PF00497"/>
    </source>
</evidence>
<feature type="domain" description="Solute-binding protein family 3/N-terminal" evidence="1">
    <location>
        <begin position="7"/>
        <end position="101"/>
    </location>
</feature>
<dbReference type="RefSeq" id="WP_180569011.1">
    <property type="nucleotide sequence ID" value="NZ_JACCKB010000019.1"/>
</dbReference>
<gene>
    <name evidence="2" type="ORF">H0A36_12875</name>
</gene>
<dbReference type="InterPro" id="IPR001638">
    <property type="entry name" value="Solute-binding_3/MltF_N"/>
</dbReference>
<dbReference type="AlphaFoldDB" id="A0A853IBJ9"/>
<comment type="caution">
    <text evidence="2">The sequence shown here is derived from an EMBL/GenBank/DDBJ whole genome shotgun (WGS) entry which is preliminary data.</text>
</comment>
<sequence>MRFCGETGEWPPFNFLERKEGVKTTNSLGYDIDMVKAILSKHQIDYQIIILPWKRCLSDALKGKVHVVFSASTNPQRDKDYLLTTTYYSVQPMLVFATQTPTPIQDKQPA</sequence>
<dbReference type="Proteomes" id="UP000569732">
    <property type="component" value="Unassembled WGS sequence"/>
</dbReference>
<keyword evidence="3" id="KW-1185">Reference proteome</keyword>
<accession>A0A853IBJ9</accession>
<dbReference type="Pfam" id="PF00497">
    <property type="entry name" value="SBP_bac_3"/>
    <property type="match status" value="1"/>
</dbReference>
<dbReference type="Gene3D" id="3.40.190.10">
    <property type="entry name" value="Periplasmic binding protein-like II"/>
    <property type="match status" value="1"/>
</dbReference>
<dbReference type="EMBL" id="JACCKB010000019">
    <property type="protein sequence ID" value="NYZ66907.1"/>
    <property type="molecule type" value="Genomic_DNA"/>
</dbReference>
<evidence type="ECO:0000313" key="3">
    <source>
        <dbReference type="Proteomes" id="UP000569732"/>
    </source>
</evidence>
<protein>
    <submittedName>
        <fullName evidence="2">Transporter substrate-binding domain-containing protein</fullName>
    </submittedName>
</protein>
<dbReference type="SUPFAM" id="SSF53850">
    <property type="entry name" value="Periplasmic binding protein-like II"/>
    <property type="match status" value="1"/>
</dbReference>
<reference evidence="2 3" key="1">
    <citation type="submission" date="2020-07" db="EMBL/GenBank/DDBJ databases">
        <title>Endozoicomonas sp. nov., isolated from sediment.</title>
        <authorList>
            <person name="Gu T."/>
        </authorList>
    </citation>
    <scope>NUCLEOTIDE SEQUENCE [LARGE SCALE GENOMIC DNA]</scope>
    <source>
        <strain evidence="2 3">SM1973</strain>
    </source>
</reference>
<evidence type="ECO:0000313" key="2">
    <source>
        <dbReference type="EMBL" id="NYZ66907.1"/>
    </source>
</evidence>
<name>A0A853IBJ9_9GAMM</name>
<organism evidence="2 3">
    <name type="scientific">Spartinivicinus marinus</name>
    <dbReference type="NCBI Taxonomy" id="2994442"/>
    <lineage>
        <taxon>Bacteria</taxon>
        <taxon>Pseudomonadati</taxon>
        <taxon>Pseudomonadota</taxon>
        <taxon>Gammaproteobacteria</taxon>
        <taxon>Oceanospirillales</taxon>
        <taxon>Zooshikellaceae</taxon>
        <taxon>Spartinivicinus</taxon>
    </lineage>
</organism>
<proteinExistence type="predicted"/>